<name>A0A5B7FM48_PORTR</name>
<organism evidence="1 2">
    <name type="scientific">Portunus trituberculatus</name>
    <name type="common">Swimming crab</name>
    <name type="synonym">Neptunus trituberculatus</name>
    <dbReference type="NCBI Taxonomy" id="210409"/>
    <lineage>
        <taxon>Eukaryota</taxon>
        <taxon>Metazoa</taxon>
        <taxon>Ecdysozoa</taxon>
        <taxon>Arthropoda</taxon>
        <taxon>Crustacea</taxon>
        <taxon>Multicrustacea</taxon>
        <taxon>Malacostraca</taxon>
        <taxon>Eumalacostraca</taxon>
        <taxon>Eucarida</taxon>
        <taxon>Decapoda</taxon>
        <taxon>Pleocyemata</taxon>
        <taxon>Brachyura</taxon>
        <taxon>Eubrachyura</taxon>
        <taxon>Portunoidea</taxon>
        <taxon>Portunidae</taxon>
        <taxon>Portuninae</taxon>
        <taxon>Portunus</taxon>
    </lineage>
</organism>
<sequence length="151" mass="16861">MGRLKAWQNLNPLFSGKYKKLLEEYGSKDYSRLLLQDLFACIGGRWCYSTWERVGVSGPGRDSAVDFVGYTRRPCSQEAAYLQGCNLRGDPLHYIDQASRENGVSEHRIFPLQISSTHASLALVITPLQATNFSFPRARIPYDGSAAAKVV</sequence>
<evidence type="ECO:0000313" key="2">
    <source>
        <dbReference type="Proteomes" id="UP000324222"/>
    </source>
</evidence>
<keyword evidence="2" id="KW-1185">Reference proteome</keyword>
<protein>
    <submittedName>
        <fullName evidence="1">Uncharacterized protein</fullName>
    </submittedName>
</protein>
<accession>A0A5B7FM48</accession>
<reference evidence="1 2" key="1">
    <citation type="submission" date="2019-05" db="EMBL/GenBank/DDBJ databases">
        <title>Another draft genome of Portunus trituberculatus and its Hox gene families provides insights of decapod evolution.</title>
        <authorList>
            <person name="Jeong J.-H."/>
            <person name="Song I."/>
            <person name="Kim S."/>
            <person name="Choi T."/>
            <person name="Kim D."/>
            <person name="Ryu S."/>
            <person name="Kim W."/>
        </authorList>
    </citation>
    <scope>NUCLEOTIDE SEQUENCE [LARGE SCALE GENOMIC DNA]</scope>
    <source>
        <tissue evidence="1">Muscle</tissue>
    </source>
</reference>
<dbReference type="Proteomes" id="UP000324222">
    <property type="component" value="Unassembled WGS sequence"/>
</dbReference>
<comment type="caution">
    <text evidence="1">The sequence shown here is derived from an EMBL/GenBank/DDBJ whole genome shotgun (WGS) entry which is preliminary data.</text>
</comment>
<dbReference type="AlphaFoldDB" id="A0A5B7FM48"/>
<dbReference type="EMBL" id="VSRR010007254">
    <property type="protein sequence ID" value="MPC46525.1"/>
    <property type="molecule type" value="Genomic_DNA"/>
</dbReference>
<proteinExistence type="predicted"/>
<evidence type="ECO:0000313" key="1">
    <source>
        <dbReference type="EMBL" id="MPC46525.1"/>
    </source>
</evidence>
<gene>
    <name evidence="1" type="ORF">E2C01_040246</name>
</gene>